<proteinExistence type="predicted"/>
<evidence type="ECO:0000256" key="1">
    <source>
        <dbReference type="SAM" id="MobiDB-lite"/>
    </source>
</evidence>
<dbReference type="InterPro" id="IPR005162">
    <property type="entry name" value="Retrotrans_gag_dom"/>
</dbReference>
<dbReference type="Pfam" id="PF03732">
    <property type="entry name" value="Retrotrans_gag"/>
    <property type="match status" value="1"/>
</dbReference>
<feature type="region of interest" description="Disordered" evidence="1">
    <location>
        <begin position="189"/>
        <end position="209"/>
    </location>
</feature>
<comment type="caution">
    <text evidence="3">The sequence shown here is derived from an EMBL/GenBank/DDBJ whole genome shotgun (WGS) entry which is preliminary data.</text>
</comment>
<feature type="compositionally biased region" description="Polar residues" evidence="1">
    <location>
        <begin position="189"/>
        <end position="199"/>
    </location>
</feature>
<evidence type="ECO:0000259" key="2">
    <source>
        <dbReference type="Pfam" id="PF03732"/>
    </source>
</evidence>
<accession>A0A822YDC0</accession>
<dbReference type="Proteomes" id="UP000607653">
    <property type="component" value="Unassembled WGS sequence"/>
</dbReference>
<evidence type="ECO:0000313" key="4">
    <source>
        <dbReference type="Proteomes" id="UP000607653"/>
    </source>
</evidence>
<dbReference type="AlphaFoldDB" id="A0A822YDC0"/>
<reference evidence="3 4" key="1">
    <citation type="journal article" date="2020" name="Mol. Biol. Evol.">
        <title>Distinct Expression and Methylation Patterns for Genes with Different Fates following a Single Whole-Genome Duplication in Flowering Plants.</title>
        <authorList>
            <person name="Shi T."/>
            <person name="Rahmani R.S."/>
            <person name="Gugger P.F."/>
            <person name="Wang M."/>
            <person name="Li H."/>
            <person name="Zhang Y."/>
            <person name="Li Z."/>
            <person name="Wang Q."/>
            <person name="Van de Peer Y."/>
            <person name="Marchal K."/>
            <person name="Chen J."/>
        </authorList>
    </citation>
    <scope>NUCLEOTIDE SEQUENCE [LARGE SCALE GENOMIC DNA]</scope>
    <source>
        <tissue evidence="3">Leaf</tissue>
    </source>
</reference>
<keyword evidence="4" id="KW-1185">Reference proteome</keyword>
<gene>
    <name evidence="3" type="ORF">HUJ06_030443</name>
</gene>
<evidence type="ECO:0000313" key="3">
    <source>
        <dbReference type="EMBL" id="DAD28975.1"/>
    </source>
</evidence>
<dbReference type="EMBL" id="DUZY01000002">
    <property type="protein sequence ID" value="DAD28975.1"/>
    <property type="molecule type" value="Genomic_DNA"/>
</dbReference>
<feature type="region of interest" description="Disordered" evidence="1">
    <location>
        <begin position="26"/>
        <end position="46"/>
    </location>
</feature>
<feature type="compositionally biased region" description="Basic and acidic residues" evidence="1">
    <location>
        <begin position="29"/>
        <end position="46"/>
    </location>
</feature>
<organism evidence="3 4">
    <name type="scientific">Nelumbo nucifera</name>
    <name type="common">Sacred lotus</name>
    <dbReference type="NCBI Taxonomy" id="4432"/>
    <lineage>
        <taxon>Eukaryota</taxon>
        <taxon>Viridiplantae</taxon>
        <taxon>Streptophyta</taxon>
        <taxon>Embryophyta</taxon>
        <taxon>Tracheophyta</taxon>
        <taxon>Spermatophyta</taxon>
        <taxon>Magnoliopsida</taxon>
        <taxon>Proteales</taxon>
        <taxon>Nelumbonaceae</taxon>
        <taxon>Nelumbo</taxon>
    </lineage>
</organism>
<name>A0A822YDC0_NELNU</name>
<feature type="domain" description="Retrotransposon gag" evidence="2">
    <location>
        <begin position="68"/>
        <end position="158"/>
    </location>
</feature>
<sequence>MNESNAWIENTIAGLRDMIVALANQQSSGRREEIGENSDRAIQRSEQGEQLPGNFFSLDNTSPEAKVKLASIHMEGKALQWHHALMKARVTIEPMNWEEYAKVVSDRFGPIYEDPMSELMSLRQTGTVEEYIDRFEGILTRVELTIEYQLSCFLTGLEMETQMQVCMFNPKSVQAASQIAKLYETSQNYKHTKPPQTKHNYPFPKPLSYKSIYNQNQFTPT</sequence>
<protein>
    <recommendedName>
        <fullName evidence="2">Retrotransposon gag domain-containing protein</fullName>
    </recommendedName>
</protein>